<dbReference type="InterPro" id="IPR004182">
    <property type="entry name" value="GRAM"/>
</dbReference>
<evidence type="ECO:0000256" key="2">
    <source>
        <dbReference type="SAM" id="Coils"/>
    </source>
</evidence>
<dbReference type="PaxDb" id="284590-Q6CQQ4"/>
<evidence type="ECO:0000313" key="5">
    <source>
        <dbReference type="EMBL" id="CAH00831.1"/>
    </source>
</evidence>
<keyword evidence="1" id="KW-0343">GTPase activation</keyword>
<feature type="compositionally biased region" description="Polar residues" evidence="3">
    <location>
        <begin position="866"/>
        <end position="877"/>
    </location>
</feature>
<feature type="compositionally biased region" description="Basic and acidic residues" evidence="3">
    <location>
        <begin position="913"/>
        <end position="944"/>
    </location>
</feature>
<dbReference type="Pfam" id="PF00566">
    <property type="entry name" value="RabGAP-TBC"/>
    <property type="match status" value="1"/>
</dbReference>
<dbReference type="Gene3D" id="1.10.8.270">
    <property type="entry name" value="putative rabgap domain of human tbc1 domain family member 14 like domains"/>
    <property type="match status" value="1"/>
</dbReference>
<dbReference type="InterPro" id="IPR035969">
    <property type="entry name" value="Rab-GAP_TBC_sf"/>
</dbReference>
<dbReference type="STRING" id="284590.Q6CQQ4"/>
<name>Q6CQQ4_KLULA</name>
<protein>
    <submittedName>
        <fullName evidence="5">KLLA0D15202p</fullName>
    </submittedName>
</protein>
<feature type="region of interest" description="Disordered" evidence="3">
    <location>
        <begin position="907"/>
        <end position="944"/>
    </location>
</feature>
<dbReference type="InterPro" id="IPR011992">
    <property type="entry name" value="EF-hand-dom_pair"/>
</dbReference>
<gene>
    <name evidence="5" type="ORF">KLLA0_D15202g</name>
</gene>
<dbReference type="KEGG" id="kla:KLLA0_D15202g"/>
<feature type="domain" description="Rab-GAP TBC" evidence="4">
    <location>
        <begin position="245"/>
        <end position="433"/>
    </location>
</feature>
<evidence type="ECO:0000256" key="3">
    <source>
        <dbReference type="SAM" id="MobiDB-lite"/>
    </source>
</evidence>
<dbReference type="Gene3D" id="1.10.238.10">
    <property type="entry name" value="EF-hand"/>
    <property type="match status" value="1"/>
</dbReference>
<keyword evidence="2" id="KW-0175">Coiled coil</keyword>
<proteinExistence type="predicted"/>
<feature type="compositionally biased region" description="Basic and acidic residues" evidence="3">
    <location>
        <begin position="878"/>
        <end position="891"/>
    </location>
</feature>
<dbReference type="FunFam" id="1.10.8.270:FF:000015">
    <property type="entry name" value="GTPase activating protein (Gyp2)"/>
    <property type="match status" value="1"/>
</dbReference>
<feature type="coiled-coil region" evidence="2">
    <location>
        <begin position="269"/>
        <end position="296"/>
    </location>
</feature>
<dbReference type="InterPro" id="IPR000195">
    <property type="entry name" value="Rab-GAP-TBC_dom"/>
</dbReference>
<keyword evidence="6" id="KW-1185">Reference proteome</keyword>
<dbReference type="Pfam" id="PF02893">
    <property type="entry name" value="GRAM"/>
    <property type="match status" value="1"/>
</dbReference>
<dbReference type="GO" id="GO:0031267">
    <property type="term" value="F:small GTPase binding"/>
    <property type="evidence" value="ECO:0007669"/>
    <property type="project" value="TreeGrafter"/>
</dbReference>
<dbReference type="GO" id="GO:0005096">
    <property type="term" value="F:GTPase activator activity"/>
    <property type="evidence" value="ECO:0007669"/>
    <property type="project" value="UniProtKB-KW"/>
</dbReference>
<dbReference type="PROSITE" id="PS50086">
    <property type="entry name" value="TBC_RABGAP"/>
    <property type="match status" value="1"/>
</dbReference>
<dbReference type="AlphaFoldDB" id="Q6CQQ4"/>
<feature type="region of interest" description="Disordered" evidence="3">
    <location>
        <begin position="865"/>
        <end position="891"/>
    </location>
</feature>
<dbReference type="SUPFAM" id="SSF47923">
    <property type="entry name" value="Ypt/Rab-GAP domain of gyp1p"/>
    <property type="match status" value="2"/>
</dbReference>
<dbReference type="SMART" id="SM00164">
    <property type="entry name" value="TBC"/>
    <property type="match status" value="1"/>
</dbReference>
<dbReference type="OMA" id="IYMSETQ"/>
<evidence type="ECO:0000313" key="6">
    <source>
        <dbReference type="Proteomes" id="UP000000598"/>
    </source>
</evidence>
<dbReference type="HOGENOM" id="CLU_003538_0_1_1"/>
<sequence length="944" mass="109697">MSFFDTLRNTANSVKEKFADNSSPKLTRDERFRLDYKLPSTEYILDDTSAEISMLSPYKNVNRKSATSREKPVENTYVYSGRLFLTPHFLVFRDSFDHMSCVMVLNISTIKRVERANIASYAFSLQVTLLSGARLIIQFIGLRYRSEEFSHKLKMQLRDNIPQTKNMPAFLGTLYSEYIIEKNIDKNRELQPPSLGLGQIYKYPGDPALQKEKAKLRLWFEYFKSNGMNLSLLRHPAFYKLIRVGIPNRLRGEIWELCSGSMYERFMNKDLYQKLLEDHKGENSQAIEEIEKDLNRSLPDYAAYQDPEGIDKLRNVLVAYSWKNPDVGYCQAMNIVVAVLLIFMSEEQAFWSLCNLCDLYVPGYYSKTMYGTLLDQRVFESFVESKMPVMWNHIAKYDIQLSVVSLPWFLSLFFIAMPLQFAFRIMDIFFVNGPKTLFQVALAILKVNADDLLEVDDDGMFIAILKSYFQRLDDSAHPESSDVKYRQITKFQELLVVAFKEFDIITEELVETERNKYKKGILHDIESFAKRTQLRNVSKAVHLSQNEVSNIYDIYYQSIDSYRISMGTGSSKMDFTSFVQFLAKICDWCKSSSSDLDHRFRKQRNDFLKRLFKSWDKGNFGELTLNDVVSGLDKMKTEDIMESMNNFFQLYDDQQTGKIQREQILKMSEDLLFLTEPWKSGRCIDLLTQTSIENDIAESIVKKNGGRVVTLEEIELPKGVVIDDEKYKAEQSERYLHAASNFLQRCFEYAQPLEQEVPIDLLDLSDDTDNEEKKKNNEKRWNSLKANVALNPNTPCTLDLATFRMLVLADETYEQFFANTLRNSIHVDEQVNALESRSKALRNVFDGLIADGRRVANQVRRRVDSVATQQSESPSQDKQIDLDDFSTDHGDESMELLHSDYRDLMDMDDDEMHSDHKKLNSFDLDQSTHPDNHQGKKDLIEFET</sequence>
<evidence type="ECO:0000256" key="1">
    <source>
        <dbReference type="ARBA" id="ARBA00022468"/>
    </source>
</evidence>
<dbReference type="FunCoup" id="Q6CQQ4">
    <property type="interactions" value="19"/>
</dbReference>
<dbReference type="Proteomes" id="UP000000598">
    <property type="component" value="Chromosome D"/>
</dbReference>
<dbReference type="EMBL" id="CR382124">
    <property type="protein sequence ID" value="CAH00831.1"/>
    <property type="molecule type" value="Genomic_DNA"/>
</dbReference>
<evidence type="ECO:0000259" key="4">
    <source>
        <dbReference type="PROSITE" id="PS50086"/>
    </source>
</evidence>
<dbReference type="eggNOG" id="KOG4347">
    <property type="taxonomic scope" value="Eukaryota"/>
</dbReference>
<dbReference type="InParanoid" id="Q6CQQ4"/>
<dbReference type="SMART" id="SM00568">
    <property type="entry name" value="GRAM"/>
    <property type="match status" value="1"/>
</dbReference>
<dbReference type="FunFam" id="1.10.472.80:FF:000051">
    <property type="entry name" value="Probable MDR1-Mac1p interacting protein"/>
    <property type="match status" value="1"/>
</dbReference>
<organism evidence="5 6">
    <name type="scientific">Kluyveromyces lactis (strain ATCC 8585 / CBS 2359 / DSM 70799 / NBRC 1267 / NRRL Y-1140 / WM37)</name>
    <name type="common">Yeast</name>
    <name type="synonym">Candida sphaerica</name>
    <dbReference type="NCBI Taxonomy" id="284590"/>
    <lineage>
        <taxon>Eukaryota</taxon>
        <taxon>Fungi</taxon>
        <taxon>Dikarya</taxon>
        <taxon>Ascomycota</taxon>
        <taxon>Saccharomycotina</taxon>
        <taxon>Saccharomycetes</taxon>
        <taxon>Saccharomycetales</taxon>
        <taxon>Saccharomycetaceae</taxon>
        <taxon>Kluyveromyces</taxon>
    </lineage>
</organism>
<dbReference type="Gene3D" id="1.10.472.80">
    <property type="entry name" value="Ypt/Rab-GAP domain of gyp1p, domain 3"/>
    <property type="match status" value="1"/>
</dbReference>
<dbReference type="PANTHER" id="PTHR47219">
    <property type="entry name" value="RAB GTPASE-ACTIVATING PROTEIN 1-LIKE"/>
    <property type="match status" value="1"/>
</dbReference>
<dbReference type="InterPro" id="IPR050302">
    <property type="entry name" value="Rab_GAP_TBC_domain"/>
</dbReference>
<reference evidence="5 6" key="1">
    <citation type="journal article" date="2004" name="Nature">
        <title>Genome evolution in yeasts.</title>
        <authorList>
            <consortium name="Genolevures"/>
            <person name="Dujon B."/>
            <person name="Sherman D."/>
            <person name="Fischer G."/>
            <person name="Durrens P."/>
            <person name="Casaregola S."/>
            <person name="Lafontaine I."/>
            <person name="de Montigny J."/>
            <person name="Marck C."/>
            <person name="Neuveglise C."/>
            <person name="Talla E."/>
            <person name="Goffard N."/>
            <person name="Frangeul L."/>
            <person name="Aigle M."/>
            <person name="Anthouard V."/>
            <person name="Babour A."/>
            <person name="Barbe V."/>
            <person name="Barnay S."/>
            <person name="Blanchin S."/>
            <person name="Beckerich J.M."/>
            <person name="Beyne E."/>
            <person name="Bleykasten C."/>
            <person name="Boisrame A."/>
            <person name="Boyer J."/>
            <person name="Cattolico L."/>
            <person name="Confanioleri F."/>
            <person name="de Daruvar A."/>
            <person name="Despons L."/>
            <person name="Fabre E."/>
            <person name="Fairhead C."/>
            <person name="Ferry-Dumazet H."/>
            <person name="Groppi A."/>
            <person name="Hantraye F."/>
            <person name="Hennequin C."/>
            <person name="Jauniaux N."/>
            <person name="Joyet P."/>
            <person name="Kachouri R."/>
            <person name="Kerrest A."/>
            <person name="Koszul R."/>
            <person name="Lemaire M."/>
            <person name="Lesur I."/>
            <person name="Ma L."/>
            <person name="Muller H."/>
            <person name="Nicaud J.M."/>
            <person name="Nikolski M."/>
            <person name="Oztas S."/>
            <person name="Ozier-Kalogeropoulos O."/>
            <person name="Pellenz S."/>
            <person name="Potier S."/>
            <person name="Richard G.F."/>
            <person name="Straub M.L."/>
            <person name="Suleau A."/>
            <person name="Swennene D."/>
            <person name="Tekaia F."/>
            <person name="Wesolowski-Louvel M."/>
            <person name="Westhof E."/>
            <person name="Wirth B."/>
            <person name="Zeniou-Meyer M."/>
            <person name="Zivanovic I."/>
            <person name="Bolotin-Fukuhara M."/>
            <person name="Thierry A."/>
            <person name="Bouchier C."/>
            <person name="Caudron B."/>
            <person name="Scarpelli C."/>
            <person name="Gaillardin C."/>
            <person name="Weissenbach J."/>
            <person name="Wincker P."/>
            <person name="Souciet J.L."/>
        </authorList>
    </citation>
    <scope>NUCLEOTIDE SEQUENCE [LARGE SCALE GENOMIC DNA]</scope>
    <source>
        <strain evidence="6">ATCC 8585 / CBS 2359 / DSM 70799 / NBRC 1267 / NRRL Y-1140 / WM37</strain>
    </source>
</reference>
<accession>Q6CQQ4</accession>
<dbReference type="PANTHER" id="PTHR47219:SF20">
    <property type="entry name" value="TBC1 DOMAIN FAMILY MEMBER 2B"/>
    <property type="match status" value="1"/>
</dbReference>
<dbReference type="SUPFAM" id="SSF47473">
    <property type="entry name" value="EF-hand"/>
    <property type="match status" value="1"/>
</dbReference>
<dbReference type="GO" id="GO:0030427">
    <property type="term" value="C:site of polarized growth"/>
    <property type="evidence" value="ECO:0007669"/>
    <property type="project" value="UniProtKB-ARBA"/>
</dbReference>